<keyword evidence="1" id="KW-0378">Hydrolase</keyword>
<dbReference type="AlphaFoldDB" id="A0A171KR37"/>
<organism evidence="1 2">
    <name type="scientific">Kerstersia gyiorum</name>
    <dbReference type="NCBI Taxonomy" id="206506"/>
    <lineage>
        <taxon>Bacteria</taxon>
        <taxon>Pseudomonadati</taxon>
        <taxon>Pseudomonadota</taxon>
        <taxon>Betaproteobacteria</taxon>
        <taxon>Burkholderiales</taxon>
        <taxon>Alcaligenaceae</taxon>
        <taxon>Kerstersia</taxon>
    </lineage>
</organism>
<dbReference type="EMBL" id="LBNE01000008">
    <property type="protein sequence ID" value="KKO71354.1"/>
    <property type="molecule type" value="Genomic_DNA"/>
</dbReference>
<name>A0A171KR37_9BURK</name>
<proteinExistence type="predicted"/>
<dbReference type="InterPro" id="IPR010662">
    <property type="entry name" value="RBBP9/YdeN"/>
</dbReference>
<reference evidence="1 2" key="1">
    <citation type="submission" date="2015-04" db="EMBL/GenBank/DDBJ databases">
        <title>Genome sequence of Kerstersia gyiorum CG1.</title>
        <authorList>
            <person name="Greninger A.L."/>
            <person name="Kozyreva V."/>
            <person name="Chaturvedi V."/>
        </authorList>
    </citation>
    <scope>NUCLEOTIDE SEQUENCE [LARGE SCALE GENOMIC DNA]</scope>
    <source>
        <strain evidence="1 2">CG1</strain>
    </source>
</reference>
<dbReference type="SUPFAM" id="SSF53474">
    <property type="entry name" value="alpha/beta-Hydrolases"/>
    <property type="match status" value="1"/>
</dbReference>
<evidence type="ECO:0000313" key="1">
    <source>
        <dbReference type="EMBL" id="KKO71354.1"/>
    </source>
</evidence>
<protein>
    <submittedName>
        <fullName evidence="1">Alpha/beta hydrolase</fullName>
    </submittedName>
</protein>
<comment type="caution">
    <text evidence="1">The sequence shown here is derived from an EMBL/GenBank/DDBJ whole genome shotgun (WGS) entry which is preliminary data.</text>
</comment>
<dbReference type="RefSeq" id="WP_068372370.1">
    <property type="nucleotide sequence ID" value="NZ_CBCSEB010000001.1"/>
</dbReference>
<dbReference type="OrthoDB" id="9804993at2"/>
<dbReference type="STRING" id="206506.AAV32_12110"/>
<accession>A0A171KR37</accession>
<evidence type="ECO:0000313" key="2">
    <source>
        <dbReference type="Proteomes" id="UP000078084"/>
    </source>
</evidence>
<keyword evidence="2" id="KW-1185">Reference proteome</keyword>
<dbReference type="Pfam" id="PF06821">
    <property type="entry name" value="Ser_hydrolase"/>
    <property type="match status" value="1"/>
</dbReference>
<dbReference type="Gene3D" id="3.40.50.1820">
    <property type="entry name" value="alpha/beta hydrolase"/>
    <property type="match status" value="1"/>
</dbReference>
<dbReference type="InterPro" id="IPR029058">
    <property type="entry name" value="AB_hydrolase_fold"/>
</dbReference>
<dbReference type="Proteomes" id="UP000078084">
    <property type="component" value="Unassembled WGS sequence"/>
</dbReference>
<dbReference type="PATRIC" id="fig|206506.3.peg.2579"/>
<gene>
    <name evidence="1" type="ORF">AAV32_12110</name>
</gene>
<dbReference type="GeneID" id="99726555"/>
<dbReference type="GO" id="GO:0016787">
    <property type="term" value="F:hydrolase activity"/>
    <property type="evidence" value="ECO:0007669"/>
    <property type="project" value="UniProtKB-KW"/>
</dbReference>
<sequence>MRLQTIIIPGWRNSDAGHWQSLWESRLSNVVRLQQEDWDTPSPAAWVDTLARAISESPTPALLVAHSLGCVTVAHLPASLQRRVAGALLVAPADIERPGAHEALRSFGPIPLNPLPFQSVVVASDNDPYCALDRARLFADAWGSRLNILSEAGHINSASGFGAWPQGLKILTALRRRASWRLVPPAPRIPPVPERTVRT</sequence>